<keyword evidence="1" id="KW-0472">Membrane</keyword>
<dbReference type="EMBL" id="JAEDXU010000007">
    <property type="protein sequence ID" value="MBP1047417.1"/>
    <property type="molecule type" value="Genomic_DNA"/>
</dbReference>
<organism evidence="2 3">
    <name type="scientific">Enterococcus larvae</name>
    <dbReference type="NCBI Taxonomy" id="2794352"/>
    <lineage>
        <taxon>Bacteria</taxon>
        <taxon>Bacillati</taxon>
        <taxon>Bacillota</taxon>
        <taxon>Bacilli</taxon>
        <taxon>Lactobacillales</taxon>
        <taxon>Enterococcaceae</taxon>
        <taxon>Enterococcus</taxon>
    </lineage>
</organism>
<keyword evidence="1" id="KW-0812">Transmembrane</keyword>
<evidence type="ECO:0000313" key="3">
    <source>
        <dbReference type="Proteomes" id="UP000673375"/>
    </source>
</evidence>
<evidence type="ECO:0000256" key="1">
    <source>
        <dbReference type="SAM" id="Phobius"/>
    </source>
</evidence>
<accession>A0ABS4CLD8</accession>
<keyword evidence="1" id="KW-1133">Transmembrane helix</keyword>
<protein>
    <submittedName>
        <fullName evidence="2">Uncharacterized protein</fullName>
    </submittedName>
</protein>
<proteinExistence type="predicted"/>
<keyword evidence="3" id="KW-1185">Reference proteome</keyword>
<reference evidence="2 3" key="1">
    <citation type="submission" date="2020-12" db="EMBL/GenBank/DDBJ databases">
        <title>Vagococcus allomyrinae sp. nov. and Enterococcus lavae sp. nov., isolated from the larvae of Allomyrina dichotoma.</title>
        <authorList>
            <person name="Lee S.D."/>
        </authorList>
    </citation>
    <scope>NUCLEOTIDE SEQUENCE [LARGE SCALE GENOMIC DNA]</scope>
    <source>
        <strain evidence="2 3">BWM-S5</strain>
    </source>
</reference>
<dbReference type="Proteomes" id="UP000673375">
    <property type="component" value="Unassembled WGS sequence"/>
</dbReference>
<evidence type="ECO:0000313" key="2">
    <source>
        <dbReference type="EMBL" id="MBP1047417.1"/>
    </source>
</evidence>
<feature type="transmembrane region" description="Helical" evidence="1">
    <location>
        <begin position="98"/>
        <end position="122"/>
    </location>
</feature>
<comment type="caution">
    <text evidence="2">The sequence shown here is derived from an EMBL/GenBank/DDBJ whole genome shotgun (WGS) entry which is preliminary data.</text>
</comment>
<gene>
    <name evidence="2" type="ORF">I6N96_14120</name>
</gene>
<sequence length="292" mass="33144">MDQNEVFKDRQFRYQHIYRLRRTKKQKQRFLSALVKDIAEVREDIQVIEYQQNKKYVSSNLYVGNIETADRIICTYYDTPPRGFGSYYLFDRAKQRKAVTGFILVSSMLALLAGGLLTMLYMAQSGNTFDLRSISTLFVILCYGGYFYLLSKIAKGLSARKTLIRNTSSVLAMLSLIGEGAGKKTAFAFVDEGCFGEVGLDVLQKSCKPSAKLYFLDSIGAEADLYITGDGETPIKLNETTRLEKQKRQISYIFSAKTASDDSGTQYYLDQSELNQKQLNSTNMIKIIKLFK</sequence>
<name>A0ABS4CLD8_9ENTE</name>
<feature type="transmembrane region" description="Helical" evidence="1">
    <location>
        <begin position="134"/>
        <end position="151"/>
    </location>
</feature>